<dbReference type="GO" id="GO:0016020">
    <property type="term" value="C:membrane"/>
    <property type="evidence" value="ECO:0007669"/>
    <property type="project" value="UniProtKB-SubCell"/>
</dbReference>
<dbReference type="EMBL" id="MCFJ01000019">
    <property type="protein sequence ID" value="ORY57511.1"/>
    <property type="molecule type" value="Genomic_DNA"/>
</dbReference>
<organism evidence="7 8">
    <name type="scientific">Pseudomassariella vexata</name>
    <dbReference type="NCBI Taxonomy" id="1141098"/>
    <lineage>
        <taxon>Eukaryota</taxon>
        <taxon>Fungi</taxon>
        <taxon>Dikarya</taxon>
        <taxon>Ascomycota</taxon>
        <taxon>Pezizomycotina</taxon>
        <taxon>Sordariomycetes</taxon>
        <taxon>Xylariomycetidae</taxon>
        <taxon>Amphisphaeriales</taxon>
        <taxon>Pseudomassariaceae</taxon>
        <taxon>Pseudomassariella</taxon>
    </lineage>
</organism>
<keyword evidence="4" id="KW-0256">Endoplasmic reticulum</keyword>
<evidence type="ECO:0000256" key="6">
    <source>
        <dbReference type="ARBA" id="ARBA00023136"/>
    </source>
</evidence>
<evidence type="ECO:0008006" key="9">
    <source>
        <dbReference type="Google" id="ProtNLM"/>
    </source>
</evidence>
<dbReference type="GO" id="GO:0005739">
    <property type="term" value="C:mitochondrion"/>
    <property type="evidence" value="ECO:0007669"/>
    <property type="project" value="UniProtKB-SubCell"/>
</dbReference>
<gene>
    <name evidence="7" type="ORF">BCR38DRAFT_461232</name>
</gene>
<dbReference type="PANTHER" id="PTHR48182:SF2">
    <property type="entry name" value="PROTEIN SERAC1"/>
    <property type="match status" value="1"/>
</dbReference>
<evidence type="ECO:0000256" key="3">
    <source>
        <dbReference type="ARBA" id="ARBA00004370"/>
    </source>
</evidence>
<dbReference type="RefSeq" id="XP_040710761.1">
    <property type="nucleotide sequence ID" value="XM_040862501.1"/>
</dbReference>
<comment type="caution">
    <text evidence="7">The sequence shown here is derived from an EMBL/GenBank/DDBJ whole genome shotgun (WGS) entry which is preliminary data.</text>
</comment>
<evidence type="ECO:0000313" key="7">
    <source>
        <dbReference type="EMBL" id="ORY57511.1"/>
    </source>
</evidence>
<dbReference type="OrthoDB" id="1658288at2759"/>
<sequence>MILHDLNQAAVLAFLLVLTLLLCRRILTTSQTSVAALPPPEGAGNGKTYRIRGVPITCDKVRLQSFMDTQNGYTNPVVWSLATEAHGRSQTATVTFRHGTKPPKTLRGSLQPGGEDQPLIIDDDFLGLTTLFAPTQEDHKGNIIAIPGLGGHAFGSFKERGGQHMWLRDALLYHILSEHTDHPIARVITYGYESAVANSNSIQNLEDLATYLKKAKPLILVAHSLVGLIVKQALITLASSTAEDQQKAARAIYGIVFFGVPHDGMDISSLILMVGDGTNRELIGTISQLNSQVLSMQQRDFRKALGAEGNTEIFCFYETEQSPTAQKDRHRGWRMDGPKAILVTKSSATHCRPWEDGPEQICAINRSHSNMVKFGSEDPEYERTLQRLQGLANRALGVQSRLWDENTKCM</sequence>
<evidence type="ECO:0000313" key="8">
    <source>
        <dbReference type="Proteomes" id="UP000193689"/>
    </source>
</evidence>
<dbReference type="Proteomes" id="UP000193689">
    <property type="component" value="Unassembled WGS sequence"/>
</dbReference>
<dbReference type="GO" id="GO:0005783">
    <property type="term" value="C:endoplasmic reticulum"/>
    <property type="evidence" value="ECO:0007669"/>
    <property type="project" value="UniProtKB-SubCell"/>
</dbReference>
<dbReference type="InterPro" id="IPR029058">
    <property type="entry name" value="AB_hydrolase_fold"/>
</dbReference>
<evidence type="ECO:0000256" key="1">
    <source>
        <dbReference type="ARBA" id="ARBA00004173"/>
    </source>
</evidence>
<keyword evidence="5" id="KW-0496">Mitochondrion</keyword>
<dbReference type="Gene3D" id="3.40.50.1820">
    <property type="entry name" value="alpha/beta hydrolase"/>
    <property type="match status" value="1"/>
</dbReference>
<keyword evidence="6" id="KW-0472">Membrane</keyword>
<evidence type="ECO:0000256" key="2">
    <source>
        <dbReference type="ARBA" id="ARBA00004240"/>
    </source>
</evidence>
<protein>
    <recommendedName>
        <fullName evidence="9">Alpha/Beta hydrolase protein</fullName>
    </recommendedName>
</protein>
<dbReference type="AlphaFoldDB" id="A0A1Y2DE11"/>
<comment type="subcellular location">
    <subcellularLocation>
        <location evidence="2">Endoplasmic reticulum</location>
    </subcellularLocation>
    <subcellularLocation>
        <location evidence="3">Membrane</location>
    </subcellularLocation>
    <subcellularLocation>
        <location evidence="1">Mitochondrion</location>
    </subcellularLocation>
</comment>
<reference evidence="7 8" key="1">
    <citation type="submission" date="2016-07" db="EMBL/GenBank/DDBJ databases">
        <title>Pervasive Adenine N6-methylation of Active Genes in Fungi.</title>
        <authorList>
            <consortium name="DOE Joint Genome Institute"/>
            <person name="Mondo S.J."/>
            <person name="Dannebaum R.O."/>
            <person name="Kuo R.C."/>
            <person name="Labutti K."/>
            <person name="Haridas S."/>
            <person name="Kuo A."/>
            <person name="Salamov A."/>
            <person name="Ahrendt S.R."/>
            <person name="Lipzen A."/>
            <person name="Sullivan W."/>
            <person name="Andreopoulos W.B."/>
            <person name="Clum A."/>
            <person name="Lindquist E."/>
            <person name="Daum C."/>
            <person name="Ramamoorthy G.K."/>
            <person name="Gryganskyi A."/>
            <person name="Culley D."/>
            <person name="Magnuson J.K."/>
            <person name="James T.Y."/>
            <person name="O'Malley M.A."/>
            <person name="Stajich J.E."/>
            <person name="Spatafora J.W."/>
            <person name="Visel A."/>
            <person name="Grigoriev I.V."/>
        </authorList>
    </citation>
    <scope>NUCLEOTIDE SEQUENCE [LARGE SCALE GENOMIC DNA]</scope>
    <source>
        <strain evidence="7 8">CBS 129021</strain>
    </source>
</reference>
<dbReference type="InParanoid" id="A0A1Y2DE11"/>
<keyword evidence="8" id="KW-1185">Reference proteome</keyword>
<name>A0A1Y2DE11_9PEZI</name>
<dbReference type="PANTHER" id="PTHR48182">
    <property type="entry name" value="PROTEIN SERAC1"/>
    <property type="match status" value="1"/>
</dbReference>
<evidence type="ECO:0000256" key="5">
    <source>
        <dbReference type="ARBA" id="ARBA00023128"/>
    </source>
</evidence>
<dbReference type="InterPro" id="IPR052374">
    <property type="entry name" value="SERAC1"/>
</dbReference>
<dbReference type="GeneID" id="63778713"/>
<proteinExistence type="predicted"/>
<evidence type="ECO:0000256" key="4">
    <source>
        <dbReference type="ARBA" id="ARBA00022824"/>
    </source>
</evidence>
<dbReference type="SUPFAM" id="SSF53474">
    <property type="entry name" value="alpha/beta-Hydrolases"/>
    <property type="match status" value="1"/>
</dbReference>
<accession>A0A1Y2DE11</accession>